<sequence>MDKMLFYNFLILNEIKFNILIKKLYYLYVLRIWLGDSTAF</sequence>
<dbReference type="Proteomes" id="UP000031390">
    <property type="component" value="Unassembled WGS sequence"/>
</dbReference>
<gene>
    <name evidence="1" type="ORF">MCC93_25400</name>
</gene>
<reference evidence="1 2" key="1">
    <citation type="submission" date="2014-12" db="EMBL/GenBank/DDBJ databases">
        <title>Genome sequence of Morococcus cerebrosus.</title>
        <authorList>
            <person name="Shin S.-K."/>
            <person name="Yi H."/>
        </authorList>
    </citation>
    <scope>NUCLEOTIDE SEQUENCE [LARGE SCALE GENOMIC DNA]</scope>
    <source>
        <strain evidence="1 2">CIP 81.93</strain>
    </source>
</reference>
<evidence type="ECO:0000313" key="2">
    <source>
        <dbReference type="Proteomes" id="UP000031390"/>
    </source>
</evidence>
<accession>A0A0C1GVY3</accession>
<name>A0A0C1GVY3_9NEIS</name>
<proteinExistence type="predicted"/>
<dbReference type="AlphaFoldDB" id="A0A0C1GVY3"/>
<evidence type="ECO:0000313" key="1">
    <source>
        <dbReference type="EMBL" id="KIC06002.1"/>
    </source>
</evidence>
<comment type="caution">
    <text evidence="1">The sequence shown here is derived from an EMBL/GenBank/DDBJ whole genome shotgun (WGS) entry which is preliminary data.</text>
</comment>
<dbReference type="EMBL" id="JUFZ01000128">
    <property type="protein sequence ID" value="KIC06002.1"/>
    <property type="molecule type" value="Genomic_DNA"/>
</dbReference>
<protein>
    <submittedName>
        <fullName evidence="1">Uncharacterized protein</fullName>
    </submittedName>
</protein>
<organism evidence="1 2">
    <name type="scientific">Morococcus cerebrosus</name>
    <dbReference type="NCBI Taxonomy" id="1056807"/>
    <lineage>
        <taxon>Bacteria</taxon>
        <taxon>Pseudomonadati</taxon>
        <taxon>Pseudomonadota</taxon>
        <taxon>Betaproteobacteria</taxon>
        <taxon>Neisseriales</taxon>
        <taxon>Neisseriaceae</taxon>
        <taxon>Morococcus</taxon>
    </lineage>
</organism>